<organism evidence="9 10">
    <name type="scientific">Entomospira culicis</name>
    <dbReference type="NCBI Taxonomy" id="2719989"/>
    <lineage>
        <taxon>Bacteria</taxon>
        <taxon>Pseudomonadati</taxon>
        <taxon>Spirochaetota</taxon>
        <taxon>Spirochaetia</taxon>
        <taxon>Spirochaetales</taxon>
        <taxon>Spirochaetaceae</taxon>
        <taxon>Entomospira</taxon>
    </lineage>
</organism>
<dbReference type="InterPro" id="IPR006259">
    <property type="entry name" value="Adenyl_kin_sub"/>
</dbReference>
<comment type="domain">
    <text evidence="5">Consists of three domains, a large central CORE domain and two small peripheral domains, NMPbind and LID, which undergo movements during catalysis. The LID domain closes over the site of phosphoryl transfer upon ATP binding. Assembling and dissambling the active center during each catalytic cycle provides an effective means to prevent ATP hydrolysis. Some bacteria have evolved a zinc-coordinating structure that stabilizes the LID domain.</text>
</comment>
<dbReference type="NCBIfam" id="NF001380">
    <property type="entry name" value="PRK00279.1-2"/>
    <property type="match status" value="1"/>
</dbReference>
<dbReference type="NCBIfam" id="TIGR01351">
    <property type="entry name" value="adk"/>
    <property type="match status" value="1"/>
</dbReference>
<dbReference type="SUPFAM" id="SSF52540">
    <property type="entry name" value="P-loop containing nucleoside triphosphate hydrolases"/>
    <property type="match status" value="1"/>
</dbReference>
<keyword evidence="5" id="KW-0862">Zinc</keyword>
<dbReference type="Gene3D" id="3.40.50.300">
    <property type="entry name" value="P-loop containing nucleotide triphosphate hydrolases"/>
    <property type="match status" value="1"/>
</dbReference>
<feature type="binding site" evidence="5">
    <location>
        <position position="150"/>
    </location>
    <ligand>
        <name>Zn(2+)</name>
        <dbReference type="ChEBI" id="CHEBI:29105"/>
        <note>structural</note>
    </ligand>
</feature>
<dbReference type="Proteomes" id="UP000778951">
    <property type="component" value="Unassembled WGS sequence"/>
</dbReference>
<dbReference type="InterPro" id="IPR000850">
    <property type="entry name" value="Adenylat/UMP-CMP_kin"/>
</dbReference>
<evidence type="ECO:0000256" key="6">
    <source>
        <dbReference type="RuleBase" id="RU003330"/>
    </source>
</evidence>
<dbReference type="RefSeq" id="WP_167694926.1">
    <property type="nucleotide sequence ID" value="NZ_CP118181.1"/>
</dbReference>
<dbReference type="PRINTS" id="PR00094">
    <property type="entry name" value="ADENYLTKNASE"/>
</dbReference>
<feature type="binding site" evidence="5">
    <location>
        <position position="127"/>
    </location>
    <ligand>
        <name>Zn(2+)</name>
        <dbReference type="ChEBI" id="CHEBI:29105"/>
        <note>structural</note>
    </ligand>
</feature>
<feature type="binding site" evidence="5">
    <location>
        <begin position="133"/>
        <end position="134"/>
    </location>
    <ligand>
        <name>ATP</name>
        <dbReference type="ChEBI" id="CHEBI:30616"/>
    </ligand>
</feature>
<keyword evidence="4 5" id="KW-0418">Kinase</keyword>
<feature type="binding site" evidence="5">
    <location>
        <position position="157"/>
    </location>
    <ligand>
        <name>AMP</name>
        <dbReference type="ChEBI" id="CHEBI:456215"/>
    </ligand>
</feature>
<feature type="binding site" evidence="5">
    <location>
        <position position="33"/>
    </location>
    <ligand>
        <name>AMP</name>
        <dbReference type="ChEBI" id="CHEBI:456215"/>
    </ligand>
</feature>
<comment type="caution">
    <text evidence="9">The sequence shown here is derived from an EMBL/GenBank/DDBJ whole genome shotgun (WGS) entry which is preliminary data.</text>
</comment>
<dbReference type="CDD" id="cd01428">
    <property type="entry name" value="ADK"/>
    <property type="match status" value="1"/>
</dbReference>
<comment type="subunit">
    <text evidence="5 7">Monomer.</text>
</comment>
<feature type="binding site" evidence="5">
    <location>
        <position position="147"/>
    </location>
    <ligand>
        <name>Zn(2+)</name>
        <dbReference type="ChEBI" id="CHEBI:29105"/>
        <note>structural</note>
    </ligand>
</feature>
<dbReference type="GO" id="GO:0044209">
    <property type="term" value="P:AMP salvage"/>
    <property type="evidence" value="ECO:0007669"/>
    <property type="project" value="UniProtKB-UniRule"/>
</dbReference>
<feature type="binding site" evidence="5">
    <location>
        <begin position="12"/>
        <end position="17"/>
    </location>
    <ligand>
        <name>ATP</name>
        <dbReference type="ChEBI" id="CHEBI:30616"/>
    </ligand>
</feature>
<evidence type="ECO:0000256" key="2">
    <source>
        <dbReference type="ARBA" id="ARBA00022727"/>
    </source>
</evidence>
<evidence type="ECO:0000313" key="9">
    <source>
        <dbReference type="EMBL" id="NIZ68809.1"/>
    </source>
</evidence>
<comment type="pathway">
    <text evidence="5">Purine metabolism; AMP biosynthesis via salvage pathway; AMP from ADP: step 1/1.</text>
</comment>
<dbReference type="AlphaFoldDB" id="A0A968KTU1"/>
<evidence type="ECO:0000256" key="3">
    <source>
        <dbReference type="ARBA" id="ARBA00022741"/>
    </source>
</evidence>
<sequence>MKHKLIFLGSPGAGKGTMAQRLAVHMGIPHISTGDIFRENIKNETPLGNEVKSILSSGALVPDALTIALVADRLGREDAHHGYILDGFPRTLAQADALATISTIDQAINFVVPQTVIIARLSGRLVCPHCNASFHKNDFPPQKEGICDHCGHALIVRKDDQPEAIKHRLTVYASETQPLIEYYKNKQLLTDLDSSQDMDKVFDDLLTLLAHTGDNR</sequence>
<keyword evidence="2 5" id="KW-0545">Nucleotide biosynthesis</keyword>
<feature type="binding site" evidence="5">
    <location>
        <begin position="87"/>
        <end position="90"/>
    </location>
    <ligand>
        <name>AMP</name>
        <dbReference type="ChEBI" id="CHEBI:456215"/>
    </ligand>
</feature>
<protein>
    <recommendedName>
        <fullName evidence="5 7">Adenylate kinase</fullName>
        <shortName evidence="5">AK</shortName>
        <ecNumber evidence="5 7">2.7.4.3</ecNumber>
    </recommendedName>
    <alternativeName>
        <fullName evidence="5">ATP-AMP transphosphorylase</fullName>
    </alternativeName>
    <alternativeName>
        <fullName evidence="5">ATP:AMP phosphotransferase</fullName>
    </alternativeName>
    <alternativeName>
        <fullName evidence="5">Adenylate monophosphate kinase</fullName>
    </alternativeName>
</protein>
<feature type="binding site" evidence="5">
    <location>
        <position position="168"/>
    </location>
    <ligand>
        <name>AMP</name>
        <dbReference type="ChEBI" id="CHEBI:456215"/>
    </ligand>
</feature>
<feature type="binding site" evidence="5">
    <location>
        <position position="130"/>
    </location>
    <ligand>
        <name>Zn(2+)</name>
        <dbReference type="ChEBI" id="CHEBI:29105"/>
        <note>structural</note>
    </ligand>
</feature>
<dbReference type="Pfam" id="PF05191">
    <property type="entry name" value="ADK_lid"/>
    <property type="match status" value="1"/>
</dbReference>
<proteinExistence type="inferred from homology"/>
<dbReference type="GO" id="GO:0005737">
    <property type="term" value="C:cytoplasm"/>
    <property type="evidence" value="ECO:0007669"/>
    <property type="project" value="UniProtKB-SubCell"/>
</dbReference>
<feature type="domain" description="Adenylate kinase active site lid" evidence="8">
    <location>
        <begin position="124"/>
        <end position="159"/>
    </location>
</feature>
<feature type="binding site" evidence="5">
    <location>
        <position position="124"/>
    </location>
    <ligand>
        <name>ATP</name>
        <dbReference type="ChEBI" id="CHEBI:30616"/>
    </ligand>
</feature>
<evidence type="ECO:0000256" key="4">
    <source>
        <dbReference type="ARBA" id="ARBA00022777"/>
    </source>
</evidence>
<comment type="function">
    <text evidence="5">Catalyzes the reversible transfer of the terminal phosphate group between ATP and AMP. Plays an important role in cellular energy homeostasis and in adenine nucleotide metabolism.</text>
</comment>
<keyword evidence="3 5" id="KW-0547">Nucleotide-binding</keyword>
<feature type="region of interest" description="LID" evidence="5">
    <location>
        <begin position="123"/>
        <end position="160"/>
    </location>
</feature>
<dbReference type="FunFam" id="3.40.50.300:FF:000106">
    <property type="entry name" value="Adenylate kinase mitochondrial"/>
    <property type="match status" value="1"/>
</dbReference>
<keyword evidence="10" id="KW-1185">Reference proteome</keyword>
<dbReference type="Pfam" id="PF00406">
    <property type="entry name" value="ADK"/>
    <property type="match status" value="1"/>
</dbReference>
<reference evidence="9" key="1">
    <citation type="submission" date="2020-03" db="EMBL/GenBank/DDBJ databases">
        <title>Spirochaetal bacteria isolated from arthropods constitute a novel genus Entomospira genus novum within the order Spirochaetales.</title>
        <authorList>
            <person name="Grana-Miraglia L."/>
            <person name="Sikutova S."/>
            <person name="Fingerle V."/>
            <person name="Sing A."/>
            <person name="Castillo-Ramirez S."/>
            <person name="Margos G."/>
            <person name="Rudolf I."/>
        </authorList>
    </citation>
    <scope>NUCLEOTIDE SEQUENCE</scope>
    <source>
        <strain evidence="9">BR149</strain>
    </source>
</reference>
<feature type="region of interest" description="NMP" evidence="5">
    <location>
        <begin position="32"/>
        <end position="61"/>
    </location>
</feature>
<comment type="catalytic activity">
    <reaction evidence="5 7">
        <text>AMP + ATP = 2 ADP</text>
        <dbReference type="Rhea" id="RHEA:12973"/>
        <dbReference type="ChEBI" id="CHEBI:30616"/>
        <dbReference type="ChEBI" id="CHEBI:456215"/>
        <dbReference type="ChEBI" id="CHEBI:456216"/>
        <dbReference type="EC" id="2.7.4.3"/>
    </reaction>
</comment>
<evidence type="ECO:0000313" key="10">
    <source>
        <dbReference type="Proteomes" id="UP000778951"/>
    </source>
</evidence>
<keyword evidence="5" id="KW-0963">Cytoplasm</keyword>
<feature type="binding site" evidence="5">
    <location>
        <begin position="59"/>
        <end position="61"/>
    </location>
    <ligand>
        <name>AMP</name>
        <dbReference type="ChEBI" id="CHEBI:456215"/>
    </ligand>
</feature>
<evidence type="ECO:0000256" key="1">
    <source>
        <dbReference type="ARBA" id="ARBA00022679"/>
    </source>
</evidence>
<dbReference type="GO" id="GO:0004017">
    <property type="term" value="F:AMP kinase activity"/>
    <property type="evidence" value="ECO:0007669"/>
    <property type="project" value="UniProtKB-UniRule"/>
</dbReference>
<feature type="binding site" evidence="5">
    <location>
        <position position="38"/>
    </location>
    <ligand>
        <name>AMP</name>
        <dbReference type="ChEBI" id="CHEBI:456215"/>
    </ligand>
</feature>
<dbReference type="InterPro" id="IPR027417">
    <property type="entry name" value="P-loop_NTPase"/>
</dbReference>
<keyword evidence="5 7" id="KW-0067">ATP-binding</keyword>
<dbReference type="GO" id="GO:0005524">
    <property type="term" value="F:ATP binding"/>
    <property type="evidence" value="ECO:0007669"/>
    <property type="project" value="UniProtKB-UniRule"/>
</dbReference>
<dbReference type="PROSITE" id="PS00113">
    <property type="entry name" value="ADENYLATE_KINASE"/>
    <property type="match status" value="1"/>
</dbReference>
<evidence type="ECO:0000256" key="5">
    <source>
        <dbReference type="HAMAP-Rule" id="MF_00235"/>
    </source>
</evidence>
<keyword evidence="1 5" id="KW-0808">Transferase</keyword>
<dbReference type="InterPro" id="IPR033690">
    <property type="entry name" value="Adenylat_kinase_CS"/>
</dbReference>
<comment type="subcellular location">
    <subcellularLocation>
        <location evidence="5 7">Cytoplasm</location>
    </subcellularLocation>
</comment>
<gene>
    <name evidence="5" type="primary">adk</name>
    <name evidence="9" type="ORF">HCT48_01055</name>
</gene>
<evidence type="ECO:0000259" key="8">
    <source>
        <dbReference type="Pfam" id="PF05191"/>
    </source>
</evidence>
<evidence type="ECO:0000256" key="7">
    <source>
        <dbReference type="RuleBase" id="RU003331"/>
    </source>
</evidence>
<dbReference type="EC" id="2.7.4.3" evidence="5 7"/>
<dbReference type="InterPro" id="IPR007862">
    <property type="entry name" value="Adenylate_kinase_lid-dom"/>
</dbReference>
<comment type="similarity">
    <text evidence="5 6">Belongs to the adenylate kinase family.</text>
</comment>
<dbReference type="EMBL" id="JAATLM010000001">
    <property type="protein sequence ID" value="NIZ68809.1"/>
    <property type="molecule type" value="Genomic_DNA"/>
</dbReference>
<keyword evidence="5" id="KW-0479">Metal-binding</keyword>
<dbReference type="PANTHER" id="PTHR23359">
    <property type="entry name" value="NUCLEOTIDE KINASE"/>
    <property type="match status" value="1"/>
</dbReference>
<accession>A0A968KTU1</accession>
<name>A0A968KTU1_9SPIO</name>
<feature type="binding site" evidence="5">
    <location>
        <position position="196"/>
    </location>
    <ligand>
        <name>ATP</name>
        <dbReference type="ChEBI" id="CHEBI:30616"/>
    </ligand>
</feature>
<feature type="binding site" evidence="5">
    <location>
        <position position="94"/>
    </location>
    <ligand>
        <name>AMP</name>
        <dbReference type="ChEBI" id="CHEBI:456215"/>
    </ligand>
</feature>
<dbReference type="NCBIfam" id="NF001381">
    <property type="entry name" value="PRK00279.1-3"/>
    <property type="match status" value="1"/>
</dbReference>
<dbReference type="GO" id="GO:0008270">
    <property type="term" value="F:zinc ion binding"/>
    <property type="evidence" value="ECO:0007669"/>
    <property type="project" value="UniProtKB-UniRule"/>
</dbReference>
<dbReference type="HAMAP" id="MF_00235">
    <property type="entry name" value="Adenylate_kinase_Adk"/>
    <property type="match status" value="1"/>
</dbReference>